<dbReference type="STRING" id="1068978.AMETH_3521"/>
<dbReference type="Pfam" id="PF13530">
    <property type="entry name" value="SCP2_2"/>
    <property type="match status" value="1"/>
</dbReference>
<dbReference type="InterPro" id="IPR025559">
    <property type="entry name" value="Eis_dom"/>
</dbReference>
<dbReference type="Gene3D" id="3.30.1050.10">
    <property type="entry name" value="SCP2 sterol-binding domain"/>
    <property type="match status" value="1"/>
</dbReference>
<name>A0A076MRZ1_AMYME</name>
<dbReference type="RefSeq" id="WP_323806989.1">
    <property type="nucleotide sequence ID" value="NZ_AQUL01000001.1"/>
</dbReference>
<evidence type="ECO:0000313" key="2">
    <source>
        <dbReference type="EMBL" id="AIJ23613.1"/>
    </source>
</evidence>
<feature type="domain" description="Enhanced intracellular survival protein" evidence="1">
    <location>
        <begin position="24"/>
        <end position="120"/>
    </location>
</feature>
<gene>
    <name evidence="2" type="ORF">AMETH_3521</name>
</gene>
<dbReference type="AlphaFoldDB" id="A0A076MRZ1"/>
<evidence type="ECO:0000313" key="3">
    <source>
        <dbReference type="Proteomes" id="UP000062973"/>
    </source>
</evidence>
<reference evidence="2 3" key="1">
    <citation type="submission" date="2014-07" db="EMBL/GenBank/DDBJ databases">
        <title>Whole Genome Sequence of the Amycolatopsis methanolica 239.</title>
        <authorList>
            <person name="Tang B."/>
        </authorList>
    </citation>
    <scope>NUCLEOTIDE SEQUENCE [LARGE SCALE GENOMIC DNA]</scope>
    <source>
        <strain evidence="2 3">239</strain>
    </source>
</reference>
<dbReference type="GO" id="GO:0030649">
    <property type="term" value="P:aminoglycoside antibiotic catabolic process"/>
    <property type="evidence" value="ECO:0007669"/>
    <property type="project" value="TreeGrafter"/>
</dbReference>
<dbReference type="InterPro" id="IPR036527">
    <property type="entry name" value="SCP2_sterol-bd_dom_sf"/>
</dbReference>
<dbReference type="GO" id="GO:0034069">
    <property type="term" value="F:aminoglycoside N-acetyltransferase activity"/>
    <property type="evidence" value="ECO:0007669"/>
    <property type="project" value="TreeGrafter"/>
</dbReference>
<dbReference type="SUPFAM" id="SSF55718">
    <property type="entry name" value="SCP-like"/>
    <property type="match status" value="1"/>
</dbReference>
<dbReference type="eggNOG" id="COG4552">
    <property type="taxonomic scope" value="Bacteria"/>
</dbReference>
<dbReference type="EMBL" id="CP009110">
    <property type="protein sequence ID" value="AIJ23613.1"/>
    <property type="molecule type" value="Genomic_DNA"/>
</dbReference>
<protein>
    <recommendedName>
        <fullName evidence="1">Enhanced intracellular survival protein domain-containing protein</fullName>
    </recommendedName>
</protein>
<accession>A0A076MRZ1</accession>
<sequence length="124" mass="12968">MLTDPRACAVTGVHDQLWLRLLDVPAALAARAWGPGGSVVVEVTDPQLPANTGRYRFIPGGAEPTTAAADLRTGPETLAMLYLGDRLPSALAAAGRLEVVEPAAVPHADSLFATRVPPWCGTPF</sequence>
<dbReference type="Proteomes" id="UP000062973">
    <property type="component" value="Chromosome"/>
</dbReference>
<dbReference type="PANTHER" id="PTHR37817:SF1">
    <property type="entry name" value="N-ACETYLTRANSFERASE EIS"/>
    <property type="match status" value="1"/>
</dbReference>
<proteinExistence type="predicted"/>
<dbReference type="KEGG" id="amq:AMETH_3521"/>
<organism evidence="2 3">
    <name type="scientific">Amycolatopsis methanolica 239</name>
    <dbReference type="NCBI Taxonomy" id="1068978"/>
    <lineage>
        <taxon>Bacteria</taxon>
        <taxon>Bacillati</taxon>
        <taxon>Actinomycetota</taxon>
        <taxon>Actinomycetes</taxon>
        <taxon>Pseudonocardiales</taxon>
        <taxon>Pseudonocardiaceae</taxon>
        <taxon>Amycolatopsis</taxon>
        <taxon>Amycolatopsis methanolica group</taxon>
    </lineage>
</organism>
<keyword evidence="3" id="KW-1185">Reference proteome</keyword>
<evidence type="ECO:0000259" key="1">
    <source>
        <dbReference type="Pfam" id="PF13530"/>
    </source>
</evidence>
<dbReference type="InterPro" id="IPR051554">
    <property type="entry name" value="Acetyltransferase_Eis"/>
</dbReference>
<dbReference type="HOGENOM" id="CLU_1999103_0_0_11"/>
<dbReference type="PANTHER" id="PTHR37817">
    <property type="entry name" value="N-ACETYLTRANSFERASE EIS"/>
    <property type="match status" value="1"/>
</dbReference>